<dbReference type="Pfam" id="PF01871">
    <property type="entry name" value="AMMECR1"/>
    <property type="match status" value="1"/>
</dbReference>
<dbReference type="InterPro" id="IPR036071">
    <property type="entry name" value="AMMECR1_dom_sf"/>
</dbReference>
<dbReference type="InterPro" id="IPR004183">
    <property type="entry name" value="Xdiol_dOase_suB"/>
</dbReference>
<dbReference type="NCBIfam" id="TIGR04335">
    <property type="entry name" value="AmmeMemoSam_A"/>
    <property type="match status" value="1"/>
</dbReference>
<dbReference type="Gene3D" id="3.30.700.20">
    <property type="entry name" value="Hypothetical protein ph0010, domain 1"/>
    <property type="match status" value="1"/>
</dbReference>
<dbReference type="Proteomes" id="UP001320544">
    <property type="component" value="Chromosome"/>
</dbReference>
<accession>A0ABM7WII7</accession>
<dbReference type="PROSITE" id="PS51112">
    <property type="entry name" value="AMMECR1"/>
    <property type="match status" value="1"/>
</dbReference>
<dbReference type="RefSeq" id="WP_244412396.1">
    <property type="nucleotide sequence ID" value="NZ_AP025564.1"/>
</dbReference>
<reference evidence="2 3" key="1">
    <citation type="submission" date="2022-01" db="EMBL/GenBank/DDBJ databases">
        <title>Novel bile acid biosynthetic pathways are enriched in the microbiome of centenarians.</title>
        <authorList>
            <person name="Sato Y."/>
            <person name="Atarashi K."/>
            <person name="Plichta R.D."/>
            <person name="Arai Y."/>
            <person name="Sasajima S."/>
            <person name="Kearney M.S."/>
            <person name="Suda W."/>
            <person name="Takeshita K."/>
            <person name="Sasaki T."/>
            <person name="Okamoto S."/>
            <person name="Skelly N.A."/>
            <person name="Okamura Y."/>
            <person name="Vlamakis H."/>
            <person name="Li Y."/>
            <person name="Tanoue T."/>
            <person name="Takei H."/>
            <person name="Nittono H."/>
            <person name="Narushima S."/>
            <person name="Irie J."/>
            <person name="Itoh H."/>
            <person name="Moriya K."/>
            <person name="Sugiura Y."/>
            <person name="Suematsu M."/>
            <person name="Moritoki N."/>
            <person name="Shibata S."/>
            <person name="Littman R.D."/>
            <person name="Fischbach A.M."/>
            <person name="Uwamino Y."/>
            <person name="Inoue T."/>
            <person name="Honda A."/>
            <person name="Hattori M."/>
            <person name="Murai T."/>
            <person name="Xavier J.R."/>
            <person name="Hirose N."/>
            <person name="Honda K."/>
        </authorList>
    </citation>
    <scope>NUCLEOTIDE SEQUENCE [LARGE SCALE GENOMIC DNA]</scope>
    <source>
        <strain evidence="2 3">CE91-St30</strain>
    </source>
</reference>
<dbReference type="InterPro" id="IPR002733">
    <property type="entry name" value="AMMECR1_domain"/>
</dbReference>
<name>A0ABM7WII7_9ACTN</name>
<protein>
    <recommendedName>
        <fullName evidence="1">AMMECR1 domain-containing protein</fullName>
    </recommendedName>
</protein>
<evidence type="ECO:0000259" key="1">
    <source>
        <dbReference type="PROSITE" id="PS51112"/>
    </source>
</evidence>
<dbReference type="InterPro" id="IPR023473">
    <property type="entry name" value="AMMECR1"/>
</dbReference>
<evidence type="ECO:0000313" key="3">
    <source>
        <dbReference type="Proteomes" id="UP001320544"/>
    </source>
</evidence>
<proteinExistence type="predicted"/>
<dbReference type="SUPFAM" id="SSF143447">
    <property type="entry name" value="AMMECR1-like"/>
    <property type="match status" value="1"/>
</dbReference>
<gene>
    <name evidence="2" type="ORF">CE91St30_14500</name>
</gene>
<dbReference type="InterPro" id="IPR027485">
    <property type="entry name" value="AMMECR1_N"/>
</dbReference>
<dbReference type="EMBL" id="AP025564">
    <property type="protein sequence ID" value="BDE96117.1"/>
    <property type="molecule type" value="Genomic_DNA"/>
</dbReference>
<evidence type="ECO:0000313" key="2">
    <source>
        <dbReference type="EMBL" id="BDE96117.1"/>
    </source>
</evidence>
<dbReference type="Pfam" id="PF02900">
    <property type="entry name" value="LigB"/>
    <property type="match status" value="1"/>
</dbReference>
<dbReference type="SUPFAM" id="SSF53213">
    <property type="entry name" value="LigB-like"/>
    <property type="match status" value="1"/>
</dbReference>
<dbReference type="CDD" id="cd07951">
    <property type="entry name" value="ED_3B_N_AMMECR1"/>
    <property type="match status" value="1"/>
</dbReference>
<dbReference type="PANTHER" id="PTHR13016">
    <property type="entry name" value="AMMECR1 HOMOLOG"/>
    <property type="match status" value="1"/>
</dbReference>
<keyword evidence="3" id="KW-1185">Reference proteome</keyword>
<dbReference type="InterPro" id="IPR027623">
    <property type="entry name" value="AmmeMemoSam_A"/>
</dbReference>
<dbReference type="NCBIfam" id="TIGR00296">
    <property type="entry name" value="TIGR00296 family protein"/>
    <property type="match status" value="1"/>
</dbReference>
<sequence length="465" mass="48889">MSLVAAYVVPHPPLAVPEVGRGSESGIAATLAGYREVARRIEEIAPETILIVSPHSAYYADWIYLGAGDGAAGSLSQFGASEVSFALQYDEAFRDALAACADAAGLPAGCVSERARELDHGVLVPLYYLEQRYPSENYRAVSIGGSGVAREELLAFGRCMAKTAADLDRKAVLLVSGDLSHKLKADGPYGFDPAAPRFDEAFAAVVESGDPAGFADLDPSMCEDAAECGLSGFIMLAGALGEAQAGGAAFSSELLSYEGPFGVGYGVAAFEPTGEKQAAANGEETARGVADASDADHLVALARATVEQYVRTKSVPTAPTLPSSLPERAACFVSIHTASTGELRGCIGTIEPVQPTLADEVIENAVSASTRDPRFPAIAPCELDDLSISVDVLFPPEPATVADLDERRYGVIVTQGFKRGLLLPDLEGVDTVEEQIRIACMKAGIDPRGGFDRIDIERFEVVRHE</sequence>
<dbReference type="Gene3D" id="3.40.830.10">
    <property type="entry name" value="LigB-like"/>
    <property type="match status" value="1"/>
</dbReference>
<dbReference type="PANTHER" id="PTHR13016:SF0">
    <property type="entry name" value="AMME SYNDROME CANDIDATE GENE 1 PROTEIN"/>
    <property type="match status" value="1"/>
</dbReference>
<organism evidence="2 3">
    <name type="scientific">Raoultibacter timonensis</name>
    <dbReference type="NCBI Taxonomy" id="1907662"/>
    <lineage>
        <taxon>Bacteria</taxon>
        <taxon>Bacillati</taxon>
        <taxon>Actinomycetota</taxon>
        <taxon>Coriobacteriia</taxon>
        <taxon>Eggerthellales</taxon>
        <taxon>Eggerthellaceae</taxon>
        <taxon>Raoultibacter</taxon>
    </lineage>
</organism>
<feature type="domain" description="AMMECR1" evidence="1">
    <location>
        <begin position="293"/>
        <end position="465"/>
    </location>
</feature>